<dbReference type="AlphaFoldDB" id="A0A0E9VMU3"/>
<protein>
    <submittedName>
        <fullName evidence="1">Uncharacterized protein</fullName>
    </submittedName>
</protein>
<evidence type="ECO:0000313" key="1">
    <source>
        <dbReference type="EMBL" id="JAH78568.1"/>
    </source>
</evidence>
<accession>A0A0E9VMU3</accession>
<name>A0A0E9VMU3_ANGAN</name>
<sequence length="31" mass="3634">MKCLKNVLKQAIPFGQQYNQKRSCMKLIHGK</sequence>
<reference evidence="1" key="1">
    <citation type="submission" date="2014-11" db="EMBL/GenBank/DDBJ databases">
        <authorList>
            <person name="Amaro Gonzalez C."/>
        </authorList>
    </citation>
    <scope>NUCLEOTIDE SEQUENCE</scope>
</reference>
<organism evidence="1">
    <name type="scientific">Anguilla anguilla</name>
    <name type="common">European freshwater eel</name>
    <name type="synonym">Muraena anguilla</name>
    <dbReference type="NCBI Taxonomy" id="7936"/>
    <lineage>
        <taxon>Eukaryota</taxon>
        <taxon>Metazoa</taxon>
        <taxon>Chordata</taxon>
        <taxon>Craniata</taxon>
        <taxon>Vertebrata</taxon>
        <taxon>Euteleostomi</taxon>
        <taxon>Actinopterygii</taxon>
        <taxon>Neopterygii</taxon>
        <taxon>Teleostei</taxon>
        <taxon>Anguilliformes</taxon>
        <taxon>Anguillidae</taxon>
        <taxon>Anguilla</taxon>
    </lineage>
</organism>
<dbReference type="EMBL" id="GBXM01030009">
    <property type="protein sequence ID" value="JAH78568.1"/>
    <property type="molecule type" value="Transcribed_RNA"/>
</dbReference>
<proteinExistence type="predicted"/>
<reference evidence="1" key="2">
    <citation type="journal article" date="2015" name="Fish Shellfish Immunol.">
        <title>Early steps in the European eel (Anguilla anguilla)-Vibrio vulnificus interaction in the gills: Role of the RtxA13 toxin.</title>
        <authorList>
            <person name="Callol A."/>
            <person name="Pajuelo D."/>
            <person name="Ebbesson L."/>
            <person name="Teles M."/>
            <person name="MacKenzie S."/>
            <person name="Amaro C."/>
        </authorList>
    </citation>
    <scope>NUCLEOTIDE SEQUENCE</scope>
</reference>